<feature type="region of interest" description="Disordered" evidence="1">
    <location>
        <begin position="77"/>
        <end position="134"/>
    </location>
</feature>
<feature type="domain" description="USP" evidence="2">
    <location>
        <begin position="169"/>
        <end position="226"/>
    </location>
</feature>
<dbReference type="InterPro" id="IPR018200">
    <property type="entry name" value="USP_CS"/>
</dbReference>
<dbReference type="AlphaFoldDB" id="A0A7R8ZPS0"/>
<dbReference type="GO" id="GO:0016579">
    <property type="term" value="P:protein deubiquitination"/>
    <property type="evidence" value="ECO:0007669"/>
    <property type="project" value="InterPro"/>
</dbReference>
<organism evidence="3">
    <name type="scientific">Cyprideis torosa</name>
    <dbReference type="NCBI Taxonomy" id="163714"/>
    <lineage>
        <taxon>Eukaryota</taxon>
        <taxon>Metazoa</taxon>
        <taxon>Ecdysozoa</taxon>
        <taxon>Arthropoda</taxon>
        <taxon>Crustacea</taxon>
        <taxon>Oligostraca</taxon>
        <taxon>Ostracoda</taxon>
        <taxon>Podocopa</taxon>
        <taxon>Podocopida</taxon>
        <taxon>Cytherocopina</taxon>
        <taxon>Cytheroidea</taxon>
        <taxon>Cytherideidae</taxon>
        <taxon>Cyprideis</taxon>
    </lineage>
</organism>
<dbReference type="PROSITE" id="PS00972">
    <property type="entry name" value="USP_1"/>
    <property type="match status" value="1"/>
</dbReference>
<protein>
    <recommendedName>
        <fullName evidence="2">USP domain-containing protein</fullName>
    </recommendedName>
</protein>
<dbReference type="Pfam" id="PF00443">
    <property type="entry name" value="UCH"/>
    <property type="match status" value="1"/>
</dbReference>
<feature type="region of interest" description="Disordered" evidence="1">
    <location>
        <begin position="1"/>
        <end position="56"/>
    </location>
</feature>
<evidence type="ECO:0000313" key="3">
    <source>
        <dbReference type="EMBL" id="CAD7229633.1"/>
    </source>
</evidence>
<dbReference type="EMBL" id="OB662185">
    <property type="protein sequence ID" value="CAD7229633.1"/>
    <property type="molecule type" value="Genomic_DNA"/>
</dbReference>
<reference evidence="3" key="1">
    <citation type="submission" date="2020-11" db="EMBL/GenBank/DDBJ databases">
        <authorList>
            <person name="Tran Van P."/>
        </authorList>
    </citation>
    <scope>NUCLEOTIDE SEQUENCE</scope>
</reference>
<sequence length="226" mass="24048">MSQDFHSPVPPNSPATSDVDDQPFHIRGPGSGMESWLEFQDGGPHEDHSPSCSKTAGVLTRGEGAFWGNTMADGDLPVLPPLGPSTVSPVETDMGPSSRGRTVFGPHLPQGPQRTANPVPSSSIGFTREETHEEEEDFGLAALMPEVDQAVTTLAEEDTELPGDGSQVCGLQNLGNTCFINAGLQCMFYTESFVQDLAYGAMSVPSNPGSPMDAPLTKEFLSLLRR</sequence>
<dbReference type="InterPro" id="IPR001394">
    <property type="entry name" value="Peptidase_C19_UCH"/>
</dbReference>
<gene>
    <name evidence="3" type="ORF">CTOB1V02_LOCUS7502</name>
</gene>
<dbReference type="PROSITE" id="PS50235">
    <property type="entry name" value="USP_3"/>
    <property type="match status" value="1"/>
</dbReference>
<accession>A0A7R8ZPS0</accession>
<dbReference type="InterPro" id="IPR028889">
    <property type="entry name" value="USP"/>
</dbReference>
<dbReference type="SUPFAM" id="SSF54001">
    <property type="entry name" value="Cysteine proteinases"/>
    <property type="match status" value="1"/>
</dbReference>
<feature type="non-terminal residue" evidence="3">
    <location>
        <position position="226"/>
    </location>
</feature>
<name>A0A7R8ZPS0_9CRUS</name>
<dbReference type="GO" id="GO:0004843">
    <property type="term" value="F:cysteine-type deubiquitinase activity"/>
    <property type="evidence" value="ECO:0007669"/>
    <property type="project" value="InterPro"/>
</dbReference>
<evidence type="ECO:0000259" key="2">
    <source>
        <dbReference type="PROSITE" id="PS50235"/>
    </source>
</evidence>
<feature type="compositionally biased region" description="Polar residues" evidence="1">
    <location>
        <begin position="112"/>
        <end position="125"/>
    </location>
</feature>
<dbReference type="OrthoDB" id="292964at2759"/>
<dbReference type="InterPro" id="IPR038765">
    <property type="entry name" value="Papain-like_cys_pep_sf"/>
</dbReference>
<evidence type="ECO:0000256" key="1">
    <source>
        <dbReference type="SAM" id="MobiDB-lite"/>
    </source>
</evidence>
<dbReference type="Gene3D" id="3.90.70.10">
    <property type="entry name" value="Cysteine proteinases"/>
    <property type="match status" value="1"/>
</dbReference>
<proteinExistence type="predicted"/>